<dbReference type="Pfam" id="PF03372">
    <property type="entry name" value="Exo_endo_phos"/>
    <property type="match status" value="1"/>
</dbReference>
<evidence type="ECO:0000313" key="2">
    <source>
        <dbReference type="EMBL" id="KAL0830756.1"/>
    </source>
</evidence>
<organism evidence="2 3">
    <name type="scientific">Loxostege sticticalis</name>
    <name type="common">Beet webworm moth</name>
    <dbReference type="NCBI Taxonomy" id="481309"/>
    <lineage>
        <taxon>Eukaryota</taxon>
        <taxon>Metazoa</taxon>
        <taxon>Ecdysozoa</taxon>
        <taxon>Arthropoda</taxon>
        <taxon>Hexapoda</taxon>
        <taxon>Insecta</taxon>
        <taxon>Pterygota</taxon>
        <taxon>Neoptera</taxon>
        <taxon>Endopterygota</taxon>
        <taxon>Lepidoptera</taxon>
        <taxon>Glossata</taxon>
        <taxon>Ditrysia</taxon>
        <taxon>Pyraloidea</taxon>
        <taxon>Crambidae</taxon>
        <taxon>Pyraustinae</taxon>
        <taxon>Loxostege</taxon>
    </lineage>
</organism>
<protein>
    <recommendedName>
        <fullName evidence="1">Endonuclease/exonuclease/phosphatase domain-containing protein</fullName>
    </recommendedName>
</protein>
<dbReference type="SUPFAM" id="SSF56219">
    <property type="entry name" value="DNase I-like"/>
    <property type="match status" value="1"/>
</dbReference>
<gene>
    <name evidence="2" type="ORF">ABMA28_002880</name>
</gene>
<sequence>MEFGSVLNCFYQNVRGLRTKTKIFFRNLLNCNYDVVFLSETWLLPGIFDAELFDSRYNVYRTDRNYELRGMTMGGGTLIAVKRQLLADSNCNGGLPDFPDADVTHLDILLSRGPNARRLHLYCCYFPETKNQIASQQAFLETISDLSIDRPADDFLIIGDFNIRNANWFDSDCSASRHEFELANPSIDILTSQMFSFMSFTGFSQCNGIANNNNRCLDLVLTNLSSCLVSRTDPLAEPEDGHHPSLVVTVQVNSSAEPCLKQAPSTIRKFYAADYDSIKAKLNEIRWDEVLSSTNIDSALDSFYKIINDVIDEYVPIKQLKDSSGGHPVWFSPVLVKMIKRKHKAHKKWKTYGRLSDYERFSDLRREVKKLEKFCYDLFIARSEININKCSKHFWSFIKSKKKLNSIPDMMKLDDEMGYDGSTICNMFNIFFQSVVVRTVYIHYF</sequence>
<dbReference type="InterPro" id="IPR036691">
    <property type="entry name" value="Endo/exonu/phosph_ase_sf"/>
</dbReference>
<dbReference type="PANTHER" id="PTHR33395:SF22">
    <property type="entry name" value="REVERSE TRANSCRIPTASE DOMAIN-CONTAINING PROTEIN"/>
    <property type="match status" value="1"/>
</dbReference>
<evidence type="ECO:0000313" key="3">
    <source>
        <dbReference type="Proteomes" id="UP001549921"/>
    </source>
</evidence>
<accession>A0ABD0SZJ7</accession>
<dbReference type="EMBL" id="JBEDNZ010000013">
    <property type="protein sequence ID" value="KAL0830756.1"/>
    <property type="molecule type" value="Genomic_DNA"/>
</dbReference>
<comment type="caution">
    <text evidence="2">The sequence shown here is derived from an EMBL/GenBank/DDBJ whole genome shotgun (WGS) entry which is preliminary data.</text>
</comment>
<name>A0ABD0SZJ7_LOXSC</name>
<feature type="domain" description="Endonuclease/exonuclease/phosphatase" evidence="1">
    <location>
        <begin position="13"/>
        <end position="224"/>
    </location>
</feature>
<reference evidence="2 3" key="1">
    <citation type="submission" date="2024-06" db="EMBL/GenBank/DDBJ databases">
        <title>A chromosome-level genome assembly of beet webworm, Loxostege sticticalis.</title>
        <authorList>
            <person name="Zhang Y."/>
        </authorList>
    </citation>
    <scope>NUCLEOTIDE SEQUENCE [LARGE SCALE GENOMIC DNA]</scope>
    <source>
        <strain evidence="2">AQ028</strain>
        <tissue evidence="2">Male pupae</tissue>
    </source>
</reference>
<proteinExistence type="predicted"/>
<evidence type="ECO:0000259" key="1">
    <source>
        <dbReference type="Pfam" id="PF03372"/>
    </source>
</evidence>
<dbReference type="PANTHER" id="PTHR33395">
    <property type="entry name" value="TRANSCRIPTASE, PUTATIVE-RELATED-RELATED"/>
    <property type="match status" value="1"/>
</dbReference>
<dbReference type="Proteomes" id="UP001549921">
    <property type="component" value="Unassembled WGS sequence"/>
</dbReference>
<dbReference type="InterPro" id="IPR005135">
    <property type="entry name" value="Endo/exonuclease/phosphatase"/>
</dbReference>
<dbReference type="Gene3D" id="3.60.10.10">
    <property type="entry name" value="Endonuclease/exonuclease/phosphatase"/>
    <property type="match status" value="1"/>
</dbReference>
<dbReference type="AlphaFoldDB" id="A0ABD0SZJ7"/>